<reference evidence="3" key="2">
    <citation type="submission" date="2004-05" db="EMBL/GenBank/DDBJ databases">
        <title>Cloning and phylogenetic analysis of ribulose-5-phosphate 4-epimerase and related epimerases and aldolases from amphioxus Branchiostoma belcheri tsingtauense.</title>
        <authorList>
            <person name="Zhang S."/>
            <person name="Liu Z."/>
            <person name="Li H."/>
            <person name="Xu A."/>
        </authorList>
    </citation>
    <scope>NUCLEOTIDE SEQUENCE</scope>
</reference>
<dbReference type="InterPro" id="IPR051017">
    <property type="entry name" value="Aldolase-II_Adducin_sf"/>
</dbReference>
<dbReference type="GO" id="GO:0005856">
    <property type="term" value="C:cytoskeleton"/>
    <property type="evidence" value="ECO:0007669"/>
    <property type="project" value="TreeGrafter"/>
</dbReference>
<protein>
    <submittedName>
        <fullName evidence="3">Ribulose-5-phosphate 4-epimerase-like protein</fullName>
    </submittedName>
</protein>
<dbReference type="SUPFAM" id="SSF53639">
    <property type="entry name" value="AraD/HMP-PK domain-like"/>
    <property type="match status" value="1"/>
</dbReference>
<evidence type="ECO:0000313" key="3">
    <source>
        <dbReference type="EMBL" id="AAT36304.1"/>
    </source>
</evidence>
<dbReference type="GO" id="GO:0051015">
    <property type="term" value="F:actin filament binding"/>
    <property type="evidence" value="ECO:0007669"/>
    <property type="project" value="TreeGrafter"/>
</dbReference>
<proteinExistence type="evidence at transcript level"/>
<dbReference type="PANTHER" id="PTHR10672:SF21">
    <property type="entry name" value="CLASS II ALDOLASE_ADDUCIN N-TERMINAL DOMAIN-CONTAINING PROTEIN"/>
    <property type="match status" value="1"/>
</dbReference>
<evidence type="ECO:0000259" key="2">
    <source>
        <dbReference type="SMART" id="SM01007"/>
    </source>
</evidence>
<comment type="similarity">
    <text evidence="1">Belongs to the aldolase class II family. Adducin subfamily.</text>
</comment>
<accession>Q6J1C2</accession>
<dbReference type="PANTHER" id="PTHR10672">
    <property type="entry name" value="ADDUCIN"/>
    <property type="match status" value="1"/>
</dbReference>
<reference evidence="3" key="1">
    <citation type="submission" date="2004-04" db="EMBL/GenBank/DDBJ databases">
        <authorList>
            <person name="Wang L."/>
            <person name="Zhang S."/>
            <person name="Li H."/>
            <person name="Xu A."/>
        </authorList>
    </citation>
    <scope>NUCLEOTIDE SEQUENCE</scope>
</reference>
<name>Q6J1C2_BRABE</name>
<dbReference type="InterPro" id="IPR036409">
    <property type="entry name" value="Aldolase_II/adducin_N_sf"/>
</dbReference>
<dbReference type="GO" id="GO:0005886">
    <property type="term" value="C:plasma membrane"/>
    <property type="evidence" value="ECO:0007669"/>
    <property type="project" value="UniProtKB-SubCell"/>
</dbReference>
<dbReference type="Gene3D" id="3.40.225.10">
    <property type="entry name" value="Class II aldolase/adducin N-terminal domain"/>
    <property type="match status" value="1"/>
</dbReference>
<dbReference type="AlphaFoldDB" id="Q6J1C2"/>
<dbReference type="SMART" id="SM01007">
    <property type="entry name" value="Aldolase_II"/>
    <property type="match status" value="1"/>
</dbReference>
<dbReference type="InterPro" id="IPR001303">
    <property type="entry name" value="Aldolase_II/adducin_N"/>
</dbReference>
<sequence>MSVVTNLLCRGAGLLKWSKPLFTRVGTRGVGSTTTAQQADEDILRNAQKQNQQTRIDLATSYRAMEYYNLHMGVCNHLTALCPAANGEGTVMLLVPHGTHWSQVTASCLLGLNEKGEVVEGNGRAETSAAEIHMAVYDARDDVKSVMHTHAPYLTALGALKDCTLRMIHQDSMRFYNNVAYDTEYDGFATTGEEGPRIASKLGDKISLILGNHGVVTVGPTVAVAFDHMYYMERVAMYQMLAMQTGGELQEIKPQVAARWSLLQEGEPFMLPYAETHLQGFKNLYAKKCPEVLM</sequence>
<organism evidence="3">
    <name type="scientific">Branchiostoma belcheri tsingtauense</name>
    <dbReference type="NCBI Taxonomy" id="155462"/>
    <lineage>
        <taxon>Eukaryota</taxon>
        <taxon>Metazoa</taxon>
        <taxon>Chordata</taxon>
        <taxon>Cephalochordata</taxon>
        <taxon>Leptocardii</taxon>
        <taxon>Amphioxiformes</taxon>
        <taxon>Branchiostomatidae</taxon>
        <taxon>Branchiostoma</taxon>
    </lineage>
</organism>
<evidence type="ECO:0000256" key="1">
    <source>
        <dbReference type="ARBA" id="ARBA00006274"/>
    </source>
</evidence>
<dbReference type="EMBL" id="AY607009">
    <property type="protein sequence ID" value="AAT36304.1"/>
    <property type="molecule type" value="mRNA"/>
</dbReference>
<dbReference type="Pfam" id="PF00596">
    <property type="entry name" value="Aldolase_II"/>
    <property type="match status" value="1"/>
</dbReference>
<feature type="domain" description="Class II aldolase/adducin N-terminal" evidence="2">
    <location>
        <begin position="56"/>
        <end position="240"/>
    </location>
</feature>